<evidence type="ECO:0000313" key="4">
    <source>
        <dbReference type="Proteomes" id="UP000305948"/>
    </source>
</evidence>
<evidence type="ECO:0000256" key="2">
    <source>
        <dbReference type="SAM" id="Phobius"/>
    </source>
</evidence>
<feature type="compositionally biased region" description="Low complexity" evidence="1">
    <location>
        <begin position="543"/>
        <end position="556"/>
    </location>
</feature>
<sequence length="670" mass="72874">MSSTSAFSTLSAISSTTASYRLESVLDFISVISLSRAALALRRLFSLLFGYLSIPQLSAPPPVLLLDGSPAGWYPGDTANKMLFGTLGLAFTVLVGILSVWFFATRTPSRSSSASNELSAILESTYKSITQVDDIRSSPLVWDSHDGPTSPALCRASSMAFTKPDYLNPNTPTETTLPGLLPPEGLEACTLDPLAPSNGEQSRHAYHAPTSRLQFPDPMSAGLVLSPQLSSSTDTALTPSPDAPPHTIRLRLRSPGLLQRNGPTTYTMNSALRRALCLEVCTREPLAPLNCNPSCSIYEVPTGSLQSPDLMSTGLATSPYSAFTSRPAAPIHTIPSRLRSPGLLQRNRPTAYIPPSSASMYYTKHTGTETTLPGLQPTGSKGRMLPISAPLNKRNYQAISQASAPRLRHSSLPPILRPSRPKITQDAPGAMQDYPTGSGKAFLAASTLSSASRDKTRSPFATDLPAMRKRCLEQAANLNARLTRLQDKVQESRRKRAARKRDAGKAPLAGQPPDDALLVDRRTMAGRHAQRRRERYSGDILSTGTKPSATTTTTQTEKNGKSLRTRRKKNAAPTAREEEVDHLDATASLEERLRIDFDAINRRQTSRCDMRNVLAMERQGIIPSTAEELQALEEETRRLECQEQYLPTLPEPPTPDISCDYDCSMDDGSL</sequence>
<protein>
    <submittedName>
        <fullName evidence="3">Uncharacterized protein</fullName>
    </submittedName>
</protein>
<feature type="compositionally biased region" description="Basic residues" evidence="1">
    <location>
        <begin position="524"/>
        <end position="534"/>
    </location>
</feature>
<keyword evidence="2" id="KW-0812">Transmembrane</keyword>
<accession>A0A5C3NMH7</accession>
<feature type="region of interest" description="Disordered" evidence="1">
    <location>
        <begin position="211"/>
        <end position="248"/>
    </location>
</feature>
<feature type="compositionally biased region" description="Polar residues" evidence="1">
    <location>
        <begin position="227"/>
        <end position="238"/>
    </location>
</feature>
<evidence type="ECO:0000256" key="1">
    <source>
        <dbReference type="SAM" id="MobiDB-lite"/>
    </source>
</evidence>
<gene>
    <name evidence="3" type="ORF">OE88DRAFT_1651537</name>
</gene>
<dbReference type="OrthoDB" id="3331852at2759"/>
<dbReference type="EMBL" id="ML213503">
    <property type="protein sequence ID" value="TFK57676.1"/>
    <property type="molecule type" value="Genomic_DNA"/>
</dbReference>
<keyword evidence="2" id="KW-0472">Membrane</keyword>
<organism evidence="3 4">
    <name type="scientific">Heliocybe sulcata</name>
    <dbReference type="NCBI Taxonomy" id="5364"/>
    <lineage>
        <taxon>Eukaryota</taxon>
        <taxon>Fungi</taxon>
        <taxon>Dikarya</taxon>
        <taxon>Basidiomycota</taxon>
        <taxon>Agaricomycotina</taxon>
        <taxon>Agaricomycetes</taxon>
        <taxon>Gloeophyllales</taxon>
        <taxon>Gloeophyllaceae</taxon>
        <taxon>Heliocybe</taxon>
    </lineage>
</organism>
<dbReference type="Proteomes" id="UP000305948">
    <property type="component" value="Unassembled WGS sequence"/>
</dbReference>
<feature type="region of interest" description="Disordered" evidence="1">
    <location>
        <begin position="402"/>
        <end position="427"/>
    </location>
</feature>
<keyword evidence="4" id="KW-1185">Reference proteome</keyword>
<feature type="transmembrane region" description="Helical" evidence="2">
    <location>
        <begin position="83"/>
        <end position="104"/>
    </location>
</feature>
<keyword evidence="2" id="KW-1133">Transmembrane helix</keyword>
<feature type="region of interest" description="Disordered" evidence="1">
    <location>
        <begin position="646"/>
        <end position="670"/>
    </location>
</feature>
<reference evidence="3 4" key="1">
    <citation type="journal article" date="2019" name="Nat. Ecol. Evol.">
        <title>Megaphylogeny resolves global patterns of mushroom evolution.</title>
        <authorList>
            <person name="Varga T."/>
            <person name="Krizsan K."/>
            <person name="Foldi C."/>
            <person name="Dima B."/>
            <person name="Sanchez-Garcia M."/>
            <person name="Sanchez-Ramirez S."/>
            <person name="Szollosi G.J."/>
            <person name="Szarkandi J.G."/>
            <person name="Papp V."/>
            <person name="Albert L."/>
            <person name="Andreopoulos W."/>
            <person name="Angelini C."/>
            <person name="Antonin V."/>
            <person name="Barry K.W."/>
            <person name="Bougher N.L."/>
            <person name="Buchanan P."/>
            <person name="Buyck B."/>
            <person name="Bense V."/>
            <person name="Catcheside P."/>
            <person name="Chovatia M."/>
            <person name="Cooper J."/>
            <person name="Damon W."/>
            <person name="Desjardin D."/>
            <person name="Finy P."/>
            <person name="Geml J."/>
            <person name="Haridas S."/>
            <person name="Hughes K."/>
            <person name="Justo A."/>
            <person name="Karasinski D."/>
            <person name="Kautmanova I."/>
            <person name="Kiss B."/>
            <person name="Kocsube S."/>
            <person name="Kotiranta H."/>
            <person name="LaButti K.M."/>
            <person name="Lechner B.E."/>
            <person name="Liimatainen K."/>
            <person name="Lipzen A."/>
            <person name="Lukacs Z."/>
            <person name="Mihaltcheva S."/>
            <person name="Morgado L.N."/>
            <person name="Niskanen T."/>
            <person name="Noordeloos M.E."/>
            <person name="Ohm R.A."/>
            <person name="Ortiz-Santana B."/>
            <person name="Ovrebo C."/>
            <person name="Racz N."/>
            <person name="Riley R."/>
            <person name="Savchenko A."/>
            <person name="Shiryaev A."/>
            <person name="Soop K."/>
            <person name="Spirin V."/>
            <person name="Szebenyi C."/>
            <person name="Tomsovsky M."/>
            <person name="Tulloss R.E."/>
            <person name="Uehling J."/>
            <person name="Grigoriev I.V."/>
            <person name="Vagvolgyi C."/>
            <person name="Papp T."/>
            <person name="Martin F.M."/>
            <person name="Miettinen O."/>
            <person name="Hibbett D.S."/>
            <person name="Nagy L.G."/>
        </authorList>
    </citation>
    <scope>NUCLEOTIDE SEQUENCE [LARGE SCALE GENOMIC DNA]</scope>
    <source>
        <strain evidence="3 4">OMC1185</strain>
    </source>
</reference>
<feature type="region of interest" description="Disordered" evidence="1">
    <location>
        <begin position="485"/>
        <end position="581"/>
    </location>
</feature>
<name>A0A5C3NMH7_9AGAM</name>
<dbReference type="AlphaFoldDB" id="A0A5C3NMH7"/>
<proteinExistence type="predicted"/>
<feature type="compositionally biased region" description="Basic residues" evidence="1">
    <location>
        <begin position="561"/>
        <end position="570"/>
    </location>
</feature>
<evidence type="ECO:0000313" key="3">
    <source>
        <dbReference type="EMBL" id="TFK57676.1"/>
    </source>
</evidence>